<evidence type="ECO:0000313" key="2">
    <source>
        <dbReference type="EMBL" id="MDQ0376347.1"/>
    </source>
</evidence>
<name>A0ABU0EM52_9PSEU</name>
<organism evidence="2 3">
    <name type="scientific">Amycolatopsis thermophila</name>
    <dbReference type="NCBI Taxonomy" id="206084"/>
    <lineage>
        <taxon>Bacteria</taxon>
        <taxon>Bacillati</taxon>
        <taxon>Actinomycetota</taxon>
        <taxon>Actinomycetes</taxon>
        <taxon>Pseudonocardiales</taxon>
        <taxon>Pseudonocardiaceae</taxon>
        <taxon>Amycolatopsis</taxon>
    </lineage>
</organism>
<evidence type="ECO:0000256" key="1">
    <source>
        <dbReference type="SAM" id="SignalP"/>
    </source>
</evidence>
<feature type="chain" id="PRO_5045134405" description="DUF3558 domain-containing protein" evidence="1">
    <location>
        <begin position="21"/>
        <end position="176"/>
    </location>
</feature>
<dbReference type="Proteomes" id="UP001229651">
    <property type="component" value="Unassembled WGS sequence"/>
</dbReference>
<sequence length="176" mass="17978">MTFNVRIVQAVAGFACLAVAATACTSRVAGTASPAPSAGPSPSATYADVFAGLNACQVLDQLTAGQGFNPGENKSRRNECGATKPDFGAYGLALDPVQGLREFAETTEGVVETSVNGRAALQAPIPLGGCAIVIEVGEHARAMVQVSLISGPRDPQACVDAQALAEKLEPLLPKVR</sequence>
<feature type="signal peptide" evidence="1">
    <location>
        <begin position="1"/>
        <end position="20"/>
    </location>
</feature>
<evidence type="ECO:0000313" key="3">
    <source>
        <dbReference type="Proteomes" id="UP001229651"/>
    </source>
</evidence>
<evidence type="ECO:0008006" key="4">
    <source>
        <dbReference type="Google" id="ProtNLM"/>
    </source>
</evidence>
<keyword evidence="1" id="KW-0732">Signal</keyword>
<comment type="caution">
    <text evidence="2">The sequence shown here is derived from an EMBL/GenBank/DDBJ whole genome shotgun (WGS) entry which is preliminary data.</text>
</comment>
<gene>
    <name evidence="2" type="ORF">FB470_000341</name>
</gene>
<accession>A0ABU0EM52</accession>
<dbReference type="EMBL" id="JAUSUT010000001">
    <property type="protein sequence ID" value="MDQ0376347.1"/>
    <property type="molecule type" value="Genomic_DNA"/>
</dbReference>
<keyword evidence="3" id="KW-1185">Reference proteome</keyword>
<proteinExistence type="predicted"/>
<dbReference type="PROSITE" id="PS51257">
    <property type="entry name" value="PROKAR_LIPOPROTEIN"/>
    <property type="match status" value="1"/>
</dbReference>
<dbReference type="RefSeq" id="WP_306988172.1">
    <property type="nucleotide sequence ID" value="NZ_JAUSUT010000001.1"/>
</dbReference>
<protein>
    <recommendedName>
        <fullName evidence="4">DUF3558 domain-containing protein</fullName>
    </recommendedName>
</protein>
<reference evidence="2 3" key="1">
    <citation type="submission" date="2023-07" db="EMBL/GenBank/DDBJ databases">
        <title>Sequencing the genomes of 1000 actinobacteria strains.</title>
        <authorList>
            <person name="Klenk H.-P."/>
        </authorList>
    </citation>
    <scope>NUCLEOTIDE SEQUENCE [LARGE SCALE GENOMIC DNA]</scope>
    <source>
        <strain evidence="2 3">DSM 45805</strain>
    </source>
</reference>